<keyword evidence="4 6" id="KW-1133">Transmembrane helix</keyword>
<feature type="transmembrane region" description="Helical" evidence="6">
    <location>
        <begin position="16"/>
        <end position="36"/>
    </location>
</feature>
<accession>A0ABV1IRP0</accession>
<evidence type="ECO:0000256" key="2">
    <source>
        <dbReference type="ARBA" id="ARBA00022475"/>
    </source>
</evidence>
<dbReference type="RefSeq" id="WP_349110146.1">
    <property type="nucleotide sequence ID" value="NZ_JBBNIN010000002.1"/>
</dbReference>
<feature type="transmembrane region" description="Helical" evidence="6">
    <location>
        <begin position="272"/>
        <end position="294"/>
    </location>
</feature>
<dbReference type="PANTHER" id="PTHR32196">
    <property type="entry name" value="ABC TRANSPORTER PERMEASE PROTEIN YPHD-RELATED-RELATED"/>
    <property type="match status" value="1"/>
</dbReference>
<evidence type="ECO:0000256" key="5">
    <source>
        <dbReference type="ARBA" id="ARBA00023136"/>
    </source>
</evidence>
<keyword evidence="3 6" id="KW-0812">Transmembrane</keyword>
<dbReference type="InterPro" id="IPR001851">
    <property type="entry name" value="ABC_transp_permease"/>
</dbReference>
<feature type="transmembrane region" description="Helical" evidence="6">
    <location>
        <begin position="126"/>
        <end position="146"/>
    </location>
</feature>
<evidence type="ECO:0000313" key="8">
    <source>
        <dbReference type="Proteomes" id="UP001482154"/>
    </source>
</evidence>
<feature type="transmembrane region" description="Helical" evidence="6">
    <location>
        <begin position="314"/>
        <end position="334"/>
    </location>
</feature>
<sequence length="348" mass="37656">MAMVEKIKNKLRGNGFLLAVTIVLFFVLYIAGAILYGDRNFTSPQVFLNLFISNAGLIIAAVGMTFVLITGGIDISIGSVIGVVCMMLAWMMEVKHMSAVVAIILVLAFGVIFGLVQGFLVAYLKIQPFIVTLGGMFFARGLTALISSDMISIENPTFLSLANYRIYFGFITYYNNRGVAMHPYIYLSVVIALLVVAISFVILRYTKFGRAVFAVGGNEQSALLMGLNPKVTKLKVYVLNGFLASLAGFAFCLNSCGGFVEQARGFEMDAIAAAVIGGTLLTGGVGTVIGSLFGSLIKGIIETIITFQGTLSSWWTRIVIALLLCFFVILQSVFKSIREKRLAQGNEK</sequence>
<dbReference type="Pfam" id="PF02653">
    <property type="entry name" value="BPD_transp_2"/>
    <property type="match status" value="1"/>
</dbReference>
<keyword evidence="5 6" id="KW-0472">Membrane</keyword>
<evidence type="ECO:0000256" key="4">
    <source>
        <dbReference type="ARBA" id="ARBA00022989"/>
    </source>
</evidence>
<reference evidence="7 8" key="1">
    <citation type="submission" date="2024-04" db="EMBL/GenBank/DDBJ databases">
        <title>Human intestinal bacterial collection.</title>
        <authorList>
            <person name="Pauvert C."/>
            <person name="Hitch T.C.A."/>
            <person name="Clavel T."/>
        </authorList>
    </citation>
    <scope>NUCLEOTIDE SEQUENCE [LARGE SCALE GENOMIC DNA]</scope>
    <source>
        <strain evidence="7 8">CLA-AA-H249</strain>
    </source>
</reference>
<protein>
    <submittedName>
        <fullName evidence="7">Sugar ABC transporter permease YjfF</fullName>
    </submittedName>
</protein>
<comment type="caution">
    <text evidence="7">The sequence shown here is derived from an EMBL/GenBank/DDBJ whole genome shotgun (WGS) entry which is preliminary data.</text>
</comment>
<keyword evidence="8" id="KW-1185">Reference proteome</keyword>
<proteinExistence type="predicted"/>
<organism evidence="7 8">
    <name type="scientific">Anaerostipes amylophilus</name>
    <dbReference type="NCBI Taxonomy" id="2981779"/>
    <lineage>
        <taxon>Bacteria</taxon>
        <taxon>Bacillati</taxon>
        <taxon>Bacillota</taxon>
        <taxon>Clostridia</taxon>
        <taxon>Lachnospirales</taxon>
        <taxon>Lachnospiraceae</taxon>
        <taxon>Anaerostipes</taxon>
    </lineage>
</organism>
<feature type="transmembrane region" description="Helical" evidence="6">
    <location>
        <begin position="75"/>
        <end position="92"/>
    </location>
</feature>
<feature type="transmembrane region" description="Helical" evidence="6">
    <location>
        <begin position="99"/>
        <end position="120"/>
    </location>
</feature>
<evidence type="ECO:0000256" key="6">
    <source>
        <dbReference type="SAM" id="Phobius"/>
    </source>
</evidence>
<keyword evidence="2" id="KW-1003">Cell membrane</keyword>
<feature type="transmembrane region" description="Helical" evidence="6">
    <location>
        <begin position="48"/>
        <end position="69"/>
    </location>
</feature>
<dbReference type="EMBL" id="JBBNIN010000002">
    <property type="protein sequence ID" value="MEQ2709889.1"/>
    <property type="molecule type" value="Genomic_DNA"/>
</dbReference>
<dbReference type="Proteomes" id="UP001482154">
    <property type="component" value="Unassembled WGS sequence"/>
</dbReference>
<dbReference type="PANTHER" id="PTHR32196:SF63">
    <property type="entry name" value="INNER MEMBRANE ABC TRANSPORTER PERMEASE PROTEIN YJFF"/>
    <property type="match status" value="1"/>
</dbReference>
<evidence type="ECO:0000256" key="1">
    <source>
        <dbReference type="ARBA" id="ARBA00004651"/>
    </source>
</evidence>
<gene>
    <name evidence="7" type="ORF">AAAU51_01680</name>
</gene>
<feature type="transmembrane region" description="Helical" evidence="6">
    <location>
        <begin position="184"/>
        <end position="203"/>
    </location>
</feature>
<comment type="subcellular location">
    <subcellularLocation>
        <location evidence="1">Cell membrane</location>
        <topology evidence="1">Multi-pass membrane protein</topology>
    </subcellularLocation>
</comment>
<dbReference type="CDD" id="cd06579">
    <property type="entry name" value="TM_PBP1_transp_AraH_like"/>
    <property type="match status" value="1"/>
</dbReference>
<evidence type="ECO:0000313" key="7">
    <source>
        <dbReference type="EMBL" id="MEQ2709889.1"/>
    </source>
</evidence>
<name>A0ABV1IRP0_9FIRM</name>
<evidence type="ECO:0000256" key="3">
    <source>
        <dbReference type="ARBA" id="ARBA00022692"/>
    </source>
</evidence>
<feature type="transmembrane region" description="Helical" evidence="6">
    <location>
        <begin position="237"/>
        <end position="260"/>
    </location>
</feature>